<dbReference type="InterPro" id="IPR010982">
    <property type="entry name" value="Lambda_DNA-bd_dom_sf"/>
</dbReference>
<evidence type="ECO:0000313" key="2">
    <source>
        <dbReference type="EMBL" id="EYC51716.1"/>
    </source>
</evidence>
<dbReference type="GO" id="GO:0003677">
    <property type="term" value="F:DNA binding"/>
    <property type="evidence" value="ECO:0007669"/>
    <property type="project" value="InterPro"/>
</dbReference>
<dbReference type="Pfam" id="PF01381">
    <property type="entry name" value="HTH_3"/>
    <property type="match status" value="1"/>
</dbReference>
<dbReference type="CDD" id="cd00093">
    <property type="entry name" value="HTH_XRE"/>
    <property type="match status" value="1"/>
</dbReference>
<comment type="caution">
    <text evidence="2">The sequence shown here is derived from an EMBL/GenBank/DDBJ whole genome shotgun (WGS) entry which is preliminary data.</text>
</comment>
<dbReference type="Proteomes" id="UP000023268">
    <property type="component" value="Unassembled WGS sequence"/>
</dbReference>
<dbReference type="PROSITE" id="PS50943">
    <property type="entry name" value="HTH_CROC1"/>
    <property type="match status" value="1"/>
</dbReference>
<dbReference type="AlphaFoldDB" id="A0A016XIP2"/>
<dbReference type="InterPro" id="IPR001387">
    <property type="entry name" value="Cro/C1-type_HTH"/>
</dbReference>
<dbReference type="OrthoDB" id="9788236at2"/>
<dbReference type="Gene3D" id="1.10.260.40">
    <property type="entry name" value="lambda repressor-like DNA-binding domains"/>
    <property type="match status" value="1"/>
</dbReference>
<dbReference type="RefSeq" id="WP_155831801.1">
    <property type="nucleotide sequence ID" value="NZ_JEMG01000001.1"/>
</dbReference>
<reference evidence="2 3" key="1">
    <citation type="submission" date="2014-02" db="EMBL/GenBank/DDBJ databases">
        <title>Draft Genome of Hylemonella gracilis isolated from the Niagara River.</title>
        <authorList>
            <person name="Pawlowski D.R."/>
            <person name="Koudelka G.B."/>
        </authorList>
    </citation>
    <scope>NUCLEOTIDE SEQUENCE [LARGE SCALE GENOMIC DNA]</scope>
    <source>
        <strain evidence="2 3">Niagara R</strain>
    </source>
</reference>
<name>A0A016XIP2_9BURK</name>
<evidence type="ECO:0000313" key="3">
    <source>
        <dbReference type="Proteomes" id="UP000023268"/>
    </source>
</evidence>
<dbReference type="SMART" id="SM00530">
    <property type="entry name" value="HTH_XRE"/>
    <property type="match status" value="1"/>
</dbReference>
<gene>
    <name evidence="2" type="ORF">AZ34_11975</name>
</gene>
<proteinExistence type="predicted"/>
<dbReference type="SUPFAM" id="SSF47413">
    <property type="entry name" value="lambda repressor-like DNA-binding domains"/>
    <property type="match status" value="1"/>
</dbReference>
<protein>
    <recommendedName>
        <fullName evidence="1">HTH cro/C1-type domain-containing protein</fullName>
    </recommendedName>
</protein>
<organism evidence="2 3">
    <name type="scientific">Hylemonella gracilis str. Niagara R</name>
    <dbReference type="NCBI Taxonomy" id="1458275"/>
    <lineage>
        <taxon>Bacteria</taxon>
        <taxon>Pseudomonadati</taxon>
        <taxon>Pseudomonadota</taxon>
        <taxon>Betaproteobacteria</taxon>
        <taxon>Burkholderiales</taxon>
        <taxon>Comamonadaceae</taxon>
        <taxon>Hylemonella</taxon>
    </lineage>
</organism>
<dbReference type="STRING" id="1458275.AZ34_11975"/>
<feature type="domain" description="HTH cro/C1-type" evidence="1">
    <location>
        <begin position="9"/>
        <end position="64"/>
    </location>
</feature>
<dbReference type="eggNOG" id="COG4197">
    <property type="taxonomic scope" value="Bacteria"/>
</dbReference>
<sequence length="138" mass="15130">MTSTLAERVKERMNALGLNNAELARACKVKPPTSYNWANGKTKSIKGEQLLRAAHVLQVLPQWLATGRPPMFPSDLQAQEAAAPYKLEPKEDPLRTELLAVFSQLDEKGKKDALGYLRVFVAGYRPHSDGEASAVAGK</sequence>
<accession>A0A016XIP2</accession>
<evidence type="ECO:0000259" key="1">
    <source>
        <dbReference type="PROSITE" id="PS50943"/>
    </source>
</evidence>
<dbReference type="EMBL" id="JEMG01000001">
    <property type="protein sequence ID" value="EYC51716.1"/>
    <property type="molecule type" value="Genomic_DNA"/>
</dbReference>